<accession>A0A7S2SEC7</accession>
<dbReference type="EMBL" id="HBHK01020863">
    <property type="protein sequence ID" value="CAD9697600.1"/>
    <property type="molecule type" value="Transcribed_RNA"/>
</dbReference>
<proteinExistence type="predicted"/>
<dbReference type="Gene3D" id="2.60.40.1470">
    <property type="entry name" value="ApaG domain"/>
    <property type="match status" value="1"/>
</dbReference>
<dbReference type="AlphaFoldDB" id="A0A7S2SEC7"/>
<dbReference type="Pfam" id="PF04379">
    <property type="entry name" value="DUF525"/>
    <property type="match status" value="1"/>
</dbReference>
<evidence type="ECO:0000313" key="2">
    <source>
        <dbReference type="EMBL" id="CAD9697600.1"/>
    </source>
</evidence>
<dbReference type="SUPFAM" id="SSF110069">
    <property type="entry name" value="ApaG-like"/>
    <property type="match status" value="1"/>
</dbReference>
<reference evidence="2" key="1">
    <citation type="submission" date="2021-01" db="EMBL/GenBank/DDBJ databases">
        <authorList>
            <person name="Corre E."/>
            <person name="Pelletier E."/>
            <person name="Niang G."/>
            <person name="Scheremetjew M."/>
            <person name="Finn R."/>
            <person name="Kale V."/>
            <person name="Holt S."/>
            <person name="Cochrane G."/>
            <person name="Meng A."/>
            <person name="Brown T."/>
            <person name="Cohen L."/>
        </authorList>
    </citation>
    <scope>NUCLEOTIDE SEQUENCE</scope>
    <source>
        <strain evidence="2">NY070348D</strain>
    </source>
</reference>
<dbReference type="InterPro" id="IPR036767">
    <property type="entry name" value="ApaG_sf"/>
</dbReference>
<evidence type="ECO:0000259" key="1">
    <source>
        <dbReference type="PROSITE" id="PS51087"/>
    </source>
</evidence>
<name>A0A7S2SEC7_9STRA</name>
<organism evidence="2">
    <name type="scientific">Mucochytrium quahogii</name>
    <dbReference type="NCBI Taxonomy" id="96639"/>
    <lineage>
        <taxon>Eukaryota</taxon>
        <taxon>Sar</taxon>
        <taxon>Stramenopiles</taxon>
        <taxon>Bigyra</taxon>
        <taxon>Labyrinthulomycetes</taxon>
        <taxon>Thraustochytrida</taxon>
        <taxon>Thraustochytriidae</taxon>
        <taxon>Mucochytrium</taxon>
    </lineage>
</organism>
<gene>
    <name evidence="2" type="ORF">QSP1433_LOCUS13266</name>
</gene>
<feature type="domain" description="ApaG" evidence="1">
    <location>
        <begin position="191"/>
        <end position="335"/>
    </location>
</feature>
<sequence length="335" mass="38181">MATKLARRLYKSALQELKSHRINNNGYQVPVVRLVPEHLDEGHGFNLHDEWKGGFQMIVNSWFKETQDHHRPADDRYRQIIHQHVRETWLPWLKENRQRHSAAFGQSEMWRDKKDSVLFSGILAHDPNRKPDISTDNYVTDYELRELVAGLSRQAPVSPSEYLEFHSVGMNLLRKIILSGQTSSTAMTRVIGHEGDTLLKIQISTEGQDLSGDGNHYAFWYNVCFLTCPGPAKTGTHHIRILGRHLKFKDAEGNVVTSVDRFGDGVVGKQPILGSPGFNSFQYMSSCRLPTSTGKMEGSFLVATRPIYCEDRELAYFDKEERVEVPFSTVSLCAF</sequence>
<dbReference type="InterPro" id="IPR007474">
    <property type="entry name" value="ApaG_domain"/>
</dbReference>
<dbReference type="PROSITE" id="PS51087">
    <property type="entry name" value="APAG"/>
    <property type="match status" value="1"/>
</dbReference>
<protein>
    <recommendedName>
        <fullName evidence="1">ApaG domain-containing protein</fullName>
    </recommendedName>
</protein>